<dbReference type="RefSeq" id="XP_075074610.1">
    <property type="nucleotide sequence ID" value="XM_075218509.1"/>
</dbReference>
<dbReference type="Proteomes" id="UP000790787">
    <property type="component" value="Chromosome 7"/>
</dbReference>
<reference evidence="2" key="2">
    <citation type="submission" date="2025-08" db="UniProtKB">
        <authorList>
            <consortium name="RefSeq"/>
        </authorList>
    </citation>
    <scope>IDENTIFICATION</scope>
    <source>
        <tissue evidence="2">Leaf</tissue>
    </source>
</reference>
<sequence>MVVFLTVVYLLPLDPNEKLRAKEGASLPRKLVGKLNFLTNTRLDLAFSVQNLSQFMQEHREPHLKVVFHSLRYLKSDPTLGIFLSNDSDCSLKGYCDSNWATCADSRRSVTGYIVLLGNSPICWKSKKQEIVSLSIDPCEKLLVN</sequence>
<gene>
    <name evidence="2" type="primary">LOC142162187</name>
</gene>
<keyword evidence="1" id="KW-1185">Reference proteome</keyword>
<evidence type="ECO:0000313" key="2">
    <source>
        <dbReference type="RefSeq" id="XP_075074610.1"/>
    </source>
</evidence>
<reference evidence="1" key="1">
    <citation type="journal article" date="2014" name="Nat. Commun.">
        <title>The tobacco genome sequence and its comparison with those of tomato and potato.</title>
        <authorList>
            <person name="Sierro N."/>
            <person name="Battey J.N."/>
            <person name="Ouadi S."/>
            <person name="Bakaher N."/>
            <person name="Bovet L."/>
            <person name="Willig A."/>
            <person name="Goepfert S."/>
            <person name="Peitsch M.C."/>
            <person name="Ivanov N.V."/>
        </authorList>
    </citation>
    <scope>NUCLEOTIDE SEQUENCE [LARGE SCALE GENOMIC DNA]</scope>
</reference>
<proteinExistence type="predicted"/>
<accession>A0AC58RPG0</accession>
<evidence type="ECO:0000313" key="1">
    <source>
        <dbReference type="Proteomes" id="UP000790787"/>
    </source>
</evidence>
<name>A0AC58RPG0_TOBAC</name>
<organism evidence="1 2">
    <name type="scientific">Nicotiana tabacum</name>
    <name type="common">Common tobacco</name>
    <dbReference type="NCBI Taxonomy" id="4097"/>
    <lineage>
        <taxon>Eukaryota</taxon>
        <taxon>Viridiplantae</taxon>
        <taxon>Streptophyta</taxon>
        <taxon>Embryophyta</taxon>
        <taxon>Tracheophyta</taxon>
        <taxon>Spermatophyta</taxon>
        <taxon>Magnoliopsida</taxon>
        <taxon>eudicotyledons</taxon>
        <taxon>Gunneridae</taxon>
        <taxon>Pentapetalae</taxon>
        <taxon>asterids</taxon>
        <taxon>lamiids</taxon>
        <taxon>Solanales</taxon>
        <taxon>Solanaceae</taxon>
        <taxon>Nicotianoideae</taxon>
        <taxon>Nicotianeae</taxon>
        <taxon>Nicotiana</taxon>
    </lineage>
</organism>
<protein>
    <submittedName>
        <fullName evidence="2">Mitochondrial protein AtMg00240</fullName>
    </submittedName>
</protein>